<name>A0A0B7C3R9_9EUPU</name>
<sequence length="69" mass="7880">ENLYRCLTQKEVSNNNTQSLVAVETGGDVDFIDNSHLECCELDSSRTHLNELINLERPTWSQRLEAEVT</sequence>
<organism evidence="1">
    <name type="scientific">Arion vulgaris</name>
    <dbReference type="NCBI Taxonomy" id="1028688"/>
    <lineage>
        <taxon>Eukaryota</taxon>
        <taxon>Metazoa</taxon>
        <taxon>Spiralia</taxon>
        <taxon>Lophotrochozoa</taxon>
        <taxon>Mollusca</taxon>
        <taxon>Gastropoda</taxon>
        <taxon>Heterobranchia</taxon>
        <taxon>Euthyneura</taxon>
        <taxon>Panpulmonata</taxon>
        <taxon>Eupulmonata</taxon>
        <taxon>Stylommatophora</taxon>
        <taxon>Helicina</taxon>
        <taxon>Arionoidea</taxon>
        <taxon>Arionidae</taxon>
        <taxon>Arion</taxon>
    </lineage>
</organism>
<feature type="non-terminal residue" evidence="1">
    <location>
        <position position="69"/>
    </location>
</feature>
<accession>A0A0B7C3R9</accession>
<reference evidence="1" key="1">
    <citation type="submission" date="2014-12" db="EMBL/GenBank/DDBJ databases">
        <title>Insight into the proteome of Arion vulgaris.</title>
        <authorList>
            <person name="Aradska J."/>
            <person name="Bulat T."/>
            <person name="Smidak R."/>
            <person name="Sarate P."/>
            <person name="Gangsoo J."/>
            <person name="Sialana F."/>
            <person name="Bilban M."/>
            <person name="Lubec G."/>
        </authorList>
    </citation>
    <scope>NUCLEOTIDE SEQUENCE</scope>
    <source>
        <tissue evidence="1">Skin</tissue>
    </source>
</reference>
<protein>
    <submittedName>
        <fullName evidence="1">Uncharacterized protein</fullName>
    </submittedName>
</protein>
<gene>
    <name evidence="1" type="primary">ORF222898</name>
</gene>
<feature type="non-terminal residue" evidence="1">
    <location>
        <position position="1"/>
    </location>
</feature>
<dbReference type="EMBL" id="HACG01053243">
    <property type="protein sequence ID" value="CEL00114.1"/>
    <property type="molecule type" value="Transcribed_RNA"/>
</dbReference>
<proteinExistence type="predicted"/>
<dbReference type="AlphaFoldDB" id="A0A0B7C3R9"/>
<evidence type="ECO:0000313" key="1">
    <source>
        <dbReference type="EMBL" id="CEL00114.1"/>
    </source>
</evidence>